<accession>A0A367LNK1</accession>
<dbReference type="OrthoDB" id="391988at2759"/>
<evidence type="ECO:0000259" key="5">
    <source>
        <dbReference type="PROSITE" id="PS51706"/>
    </source>
</evidence>
<dbReference type="GO" id="GO:0005739">
    <property type="term" value="C:mitochondrion"/>
    <property type="evidence" value="ECO:0007669"/>
    <property type="project" value="TreeGrafter"/>
</dbReference>
<dbReference type="PROSITE" id="PS51706">
    <property type="entry name" value="G_ENGB"/>
    <property type="match status" value="1"/>
</dbReference>
<dbReference type="PANTHER" id="PTHR46498:SF1">
    <property type="entry name" value="GTP-BINDING PROTEIN 8"/>
    <property type="match status" value="1"/>
</dbReference>
<evidence type="ECO:0000313" key="6">
    <source>
        <dbReference type="EMBL" id="RCI16015.1"/>
    </source>
</evidence>
<reference evidence="6 7" key="1">
    <citation type="journal article" date="2015" name="BMC Genomics">
        <title>Insights from the genome of Ophiocordyceps polyrhachis-furcata to pathogenicity and host specificity in insect fungi.</title>
        <authorList>
            <person name="Wichadakul D."/>
            <person name="Kobmoo N."/>
            <person name="Ingsriswang S."/>
            <person name="Tangphatsornruang S."/>
            <person name="Chantasingh D."/>
            <person name="Luangsa-ard J.J."/>
            <person name="Eurwilaichitr L."/>
        </authorList>
    </citation>
    <scope>NUCLEOTIDE SEQUENCE [LARGE SCALE GENOMIC DNA]</scope>
    <source>
        <strain evidence="6 7">BCC 54312</strain>
    </source>
</reference>
<keyword evidence="7" id="KW-1185">Reference proteome</keyword>
<organism evidence="6 7">
    <name type="scientific">Ophiocordyceps polyrhachis-furcata BCC 54312</name>
    <dbReference type="NCBI Taxonomy" id="1330021"/>
    <lineage>
        <taxon>Eukaryota</taxon>
        <taxon>Fungi</taxon>
        <taxon>Dikarya</taxon>
        <taxon>Ascomycota</taxon>
        <taxon>Pezizomycotina</taxon>
        <taxon>Sordariomycetes</taxon>
        <taxon>Hypocreomycetidae</taxon>
        <taxon>Hypocreales</taxon>
        <taxon>Ophiocordycipitaceae</taxon>
        <taxon>Ophiocordyceps</taxon>
    </lineage>
</organism>
<dbReference type="InterPro" id="IPR052279">
    <property type="entry name" value="EngB_GTPase"/>
</dbReference>
<dbReference type="InterPro" id="IPR006073">
    <property type="entry name" value="GTP-bd"/>
</dbReference>
<evidence type="ECO:0000313" key="7">
    <source>
        <dbReference type="Proteomes" id="UP000253664"/>
    </source>
</evidence>
<dbReference type="SUPFAM" id="SSF52540">
    <property type="entry name" value="P-loop containing nucleoside triphosphate hydrolases"/>
    <property type="match status" value="1"/>
</dbReference>
<keyword evidence="2" id="KW-0547">Nucleotide-binding</keyword>
<evidence type="ECO:0000256" key="4">
    <source>
        <dbReference type="ARBA" id="ARBA00023134"/>
    </source>
</evidence>
<dbReference type="AlphaFoldDB" id="A0A367LNK1"/>
<dbReference type="GO" id="GO:0046872">
    <property type="term" value="F:metal ion binding"/>
    <property type="evidence" value="ECO:0007669"/>
    <property type="project" value="UniProtKB-KW"/>
</dbReference>
<proteinExistence type="predicted"/>
<dbReference type="GO" id="GO:0005525">
    <property type="term" value="F:GTP binding"/>
    <property type="evidence" value="ECO:0007669"/>
    <property type="project" value="UniProtKB-KW"/>
</dbReference>
<comment type="caution">
    <text evidence="6">The sequence shown here is derived from an EMBL/GenBank/DDBJ whole genome shotgun (WGS) entry which is preliminary data.</text>
</comment>
<protein>
    <recommendedName>
        <fullName evidence="5">EngB-type G domain-containing protein</fullName>
    </recommendedName>
</protein>
<sequence length="358" mass="39223">MLAFRRHLLRKASRRTVPVSASFSVSVPGCRGHHVIDADCTAPPTSKVSGLNYGRRRSTIKPILDGLGSDYRSLRDCSIIQQMPGGELTTRISKNQAHALVKAKDFFRGKGCSYLYSAEKFRQHPINEHVPEILVMGASNVGKSTFINALLCRQDACRVSRLPGKTTLMHAFGVGPRPTIPPGLIRKGQAPPRYGLRVIDTPGYGHMSRESWGQGILEYMEKRPAFRGALLLLSSDKQQPTAEDRWMLEMLAERGAKVVIALTKADKYRHSWPSRCADMAKAVSVVLQSQDIPVFVISAAVAAPVNIGNTGGMGGVRIALLETAGFQLRRDGFDLMRDKGLYGGRVVPFDEIQLASSP</sequence>
<dbReference type="Proteomes" id="UP000253664">
    <property type="component" value="Unassembled WGS sequence"/>
</dbReference>
<keyword evidence="4" id="KW-0342">GTP-binding</keyword>
<dbReference type="InterPro" id="IPR030393">
    <property type="entry name" value="G_ENGB_dom"/>
</dbReference>
<evidence type="ECO:0000256" key="1">
    <source>
        <dbReference type="ARBA" id="ARBA00022723"/>
    </source>
</evidence>
<keyword evidence="1" id="KW-0479">Metal-binding</keyword>
<feature type="domain" description="EngB-type G" evidence="5">
    <location>
        <begin position="129"/>
        <end position="326"/>
    </location>
</feature>
<dbReference type="Pfam" id="PF01926">
    <property type="entry name" value="MMR_HSR1"/>
    <property type="match status" value="1"/>
</dbReference>
<gene>
    <name evidence="6" type="ORF">L249_3322</name>
</gene>
<dbReference type="EMBL" id="LKCN02000001">
    <property type="protein sequence ID" value="RCI16015.1"/>
    <property type="molecule type" value="Genomic_DNA"/>
</dbReference>
<dbReference type="Gene3D" id="3.40.50.300">
    <property type="entry name" value="P-loop containing nucleotide triphosphate hydrolases"/>
    <property type="match status" value="1"/>
</dbReference>
<dbReference type="InterPro" id="IPR027417">
    <property type="entry name" value="P-loop_NTPase"/>
</dbReference>
<evidence type="ECO:0000256" key="2">
    <source>
        <dbReference type="ARBA" id="ARBA00022741"/>
    </source>
</evidence>
<keyword evidence="3" id="KW-0460">Magnesium</keyword>
<evidence type="ECO:0000256" key="3">
    <source>
        <dbReference type="ARBA" id="ARBA00022842"/>
    </source>
</evidence>
<dbReference type="STRING" id="1330021.A0A367LNK1"/>
<name>A0A367LNK1_9HYPO</name>
<dbReference type="PANTHER" id="PTHR46498">
    <property type="entry name" value="GTP-BINDING PROTEIN 8"/>
    <property type="match status" value="1"/>
</dbReference>